<evidence type="ECO:0000313" key="6">
    <source>
        <dbReference type="EMBL" id="MFC6152484.1"/>
    </source>
</evidence>
<reference evidence="7" key="1">
    <citation type="journal article" date="2019" name="Int. J. Syst. Evol. Microbiol.">
        <title>The Global Catalogue of Microorganisms (GCM) 10K type strain sequencing project: providing services to taxonomists for standard genome sequencing and annotation.</title>
        <authorList>
            <consortium name="The Broad Institute Genomics Platform"/>
            <consortium name="The Broad Institute Genome Sequencing Center for Infectious Disease"/>
            <person name="Wu L."/>
            <person name="Ma J."/>
        </authorList>
    </citation>
    <scope>NUCLEOTIDE SEQUENCE [LARGE SCALE GENOMIC DNA]</scope>
    <source>
        <strain evidence="7">DFY28</strain>
    </source>
</reference>
<evidence type="ECO:0000256" key="1">
    <source>
        <dbReference type="ARBA" id="ARBA00009437"/>
    </source>
</evidence>
<keyword evidence="7" id="KW-1185">Reference proteome</keyword>
<organism evidence="6 7">
    <name type="scientific">Nocardioides yefusunii</name>
    <dbReference type="NCBI Taxonomy" id="2500546"/>
    <lineage>
        <taxon>Bacteria</taxon>
        <taxon>Bacillati</taxon>
        <taxon>Actinomycetota</taxon>
        <taxon>Actinomycetes</taxon>
        <taxon>Propionibacteriales</taxon>
        <taxon>Nocardioidaceae</taxon>
        <taxon>Nocardioides</taxon>
    </lineage>
</organism>
<gene>
    <name evidence="6" type="ORF">ACFPWU_02240</name>
</gene>
<dbReference type="SUPFAM" id="SSF53850">
    <property type="entry name" value="Periplasmic binding protein-like II"/>
    <property type="match status" value="1"/>
</dbReference>
<dbReference type="Gene3D" id="1.10.10.10">
    <property type="entry name" value="Winged helix-like DNA-binding domain superfamily/Winged helix DNA-binding domain"/>
    <property type="match status" value="1"/>
</dbReference>
<dbReference type="Proteomes" id="UP001596098">
    <property type="component" value="Unassembled WGS sequence"/>
</dbReference>
<dbReference type="PANTHER" id="PTHR30126:SF39">
    <property type="entry name" value="HTH-TYPE TRANSCRIPTIONAL REGULATOR CYSL"/>
    <property type="match status" value="1"/>
</dbReference>
<dbReference type="Pfam" id="PF03466">
    <property type="entry name" value="LysR_substrate"/>
    <property type="match status" value="1"/>
</dbReference>
<feature type="domain" description="HTH lysR-type" evidence="5">
    <location>
        <begin position="20"/>
        <end position="77"/>
    </location>
</feature>
<sequence>MTDMDPAAMTTAPITPEALPDLETLALLVAIDVQGSIGAGARARGISQPAASARIREAEARWRLRLLERSPRGSRLTSEGRTVVAWSRRVLDEVQILTTGVASLRSDREATLRVAASLTVAEFLLPRWLGRLNARVPDLRPRMLVVNSAGVEELVRSGAADVGFVESTVVARDLLVRRVDTDELCVVVSPEDPWADRATPLSGADVLSRRWVLREPGSGTRRTFEDAVGGEPACALEAGSTAALLGAVVAGLGPGVVSRRAVQAAVEAGTVREVFTDLDLTRPVHAVLRPGRRHHGHVDTLVGIAAAVRRES</sequence>
<dbReference type="InterPro" id="IPR036390">
    <property type="entry name" value="WH_DNA-bd_sf"/>
</dbReference>
<proteinExistence type="inferred from homology"/>
<dbReference type="SUPFAM" id="SSF46785">
    <property type="entry name" value="Winged helix' DNA-binding domain"/>
    <property type="match status" value="1"/>
</dbReference>
<dbReference type="PANTHER" id="PTHR30126">
    <property type="entry name" value="HTH-TYPE TRANSCRIPTIONAL REGULATOR"/>
    <property type="match status" value="1"/>
</dbReference>
<protein>
    <submittedName>
        <fullName evidence="6">LysR family transcriptional regulator</fullName>
    </submittedName>
</protein>
<dbReference type="Pfam" id="PF00126">
    <property type="entry name" value="HTH_1"/>
    <property type="match status" value="1"/>
</dbReference>
<keyword evidence="4" id="KW-0804">Transcription</keyword>
<dbReference type="PROSITE" id="PS50931">
    <property type="entry name" value="HTH_LYSR"/>
    <property type="match status" value="1"/>
</dbReference>
<evidence type="ECO:0000259" key="5">
    <source>
        <dbReference type="PROSITE" id="PS50931"/>
    </source>
</evidence>
<dbReference type="EMBL" id="JBHSQI010000001">
    <property type="protein sequence ID" value="MFC6152484.1"/>
    <property type="molecule type" value="Genomic_DNA"/>
</dbReference>
<comment type="similarity">
    <text evidence="1">Belongs to the LysR transcriptional regulatory family.</text>
</comment>
<dbReference type="InterPro" id="IPR036388">
    <property type="entry name" value="WH-like_DNA-bd_sf"/>
</dbReference>
<comment type="caution">
    <text evidence="6">The sequence shown here is derived from an EMBL/GenBank/DDBJ whole genome shotgun (WGS) entry which is preliminary data.</text>
</comment>
<accession>A0ABW1QVB4</accession>
<evidence type="ECO:0000256" key="3">
    <source>
        <dbReference type="ARBA" id="ARBA00023125"/>
    </source>
</evidence>
<dbReference type="InterPro" id="IPR000847">
    <property type="entry name" value="LysR_HTH_N"/>
</dbReference>
<dbReference type="Gene3D" id="3.40.190.10">
    <property type="entry name" value="Periplasmic binding protein-like II"/>
    <property type="match status" value="2"/>
</dbReference>
<evidence type="ECO:0000256" key="2">
    <source>
        <dbReference type="ARBA" id="ARBA00023015"/>
    </source>
</evidence>
<dbReference type="InterPro" id="IPR005119">
    <property type="entry name" value="LysR_subst-bd"/>
</dbReference>
<keyword evidence="2" id="KW-0805">Transcription regulation</keyword>
<name>A0ABW1QVB4_9ACTN</name>
<evidence type="ECO:0000256" key="4">
    <source>
        <dbReference type="ARBA" id="ARBA00023163"/>
    </source>
</evidence>
<keyword evidence="3" id="KW-0238">DNA-binding</keyword>
<evidence type="ECO:0000313" key="7">
    <source>
        <dbReference type="Proteomes" id="UP001596098"/>
    </source>
</evidence>
<dbReference type="RefSeq" id="WP_128220788.1">
    <property type="nucleotide sequence ID" value="NZ_CP034929.1"/>
</dbReference>